<reference evidence="1" key="1">
    <citation type="journal article" date="2014" name="Front. Microbiol.">
        <title>High frequency of phylogenetically diverse reductive dehalogenase-homologous genes in deep subseafloor sedimentary metagenomes.</title>
        <authorList>
            <person name="Kawai M."/>
            <person name="Futagami T."/>
            <person name="Toyoda A."/>
            <person name="Takaki Y."/>
            <person name="Nishi S."/>
            <person name="Hori S."/>
            <person name="Arai W."/>
            <person name="Tsubouchi T."/>
            <person name="Morono Y."/>
            <person name="Uchiyama I."/>
            <person name="Ito T."/>
            <person name="Fujiyama A."/>
            <person name="Inagaki F."/>
            <person name="Takami H."/>
        </authorList>
    </citation>
    <scope>NUCLEOTIDE SEQUENCE</scope>
    <source>
        <strain evidence="1">Expedition CK06-06</strain>
    </source>
</reference>
<sequence length="76" mass="7756">MSTQTAALYLETKNLMGRGLKTASSQVDNFAKSTRSAARTAHSSISALGDKTAAFGRANASFMLGLGTIGAVGFGI</sequence>
<accession>X1UMG1</accession>
<name>X1UMG1_9ZZZZ</name>
<organism evidence="1">
    <name type="scientific">marine sediment metagenome</name>
    <dbReference type="NCBI Taxonomy" id="412755"/>
    <lineage>
        <taxon>unclassified sequences</taxon>
        <taxon>metagenomes</taxon>
        <taxon>ecological metagenomes</taxon>
    </lineage>
</organism>
<dbReference type="AlphaFoldDB" id="X1UMG1"/>
<evidence type="ECO:0000313" key="1">
    <source>
        <dbReference type="EMBL" id="GAJ04787.1"/>
    </source>
</evidence>
<proteinExistence type="predicted"/>
<feature type="non-terminal residue" evidence="1">
    <location>
        <position position="76"/>
    </location>
</feature>
<gene>
    <name evidence="1" type="ORF">S12H4_44878</name>
</gene>
<dbReference type="EMBL" id="BARW01027692">
    <property type="protein sequence ID" value="GAJ04787.1"/>
    <property type="molecule type" value="Genomic_DNA"/>
</dbReference>
<comment type="caution">
    <text evidence="1">The sequence shown here is derived from an EMBL/GenBank/DDBJ whole genome shotgun (WGS) entry which is preliminary data.</text>
</comment>
<protein>
    <submittedName>
        <fullName evidence="1">Uncharacterized protein</fullName>
    </submittedName>
</protein>